<keyword evidence="3" id="KW-1185">Reference proteome</keyword>
<dbReference type="EMBL" id="FTNT01000015">
    <property type="protein sequence ID" value="SIS22414.1"/>
    <property type="molecule type" value="Genomic_DNA"/>
</dbReference>
<dbReference type="Pfam" id="PF16571">
    <property type="entry name" value="FBP_C"/>
    <property type="match status" value="1"/>
</dbReference>
<reference evidence="2 3" key="1">
    <citation type="submission" date="2017-01" db="EMBL/GenBank/DDBJ databases">
        <authorList>
            <person name="Mah S.A."/>
            <person name="Swanson W.J."/>
            <person name="Moy G.W."/>
            <person name="Vacquier V.D."/>
        </authorList>
    </citation>
    <scope>NUCLEOTIDE SEQUENCE [LARGE SCALE GENOMIC DNA]</scope>
    <source>
        <strain evidence="2 3">CPCC 203464</strain>
    </source>
</reference>
<evidence type="ECO:0000313" key="2">
    <source>
        <dbReference type="EMBL" id="SIS22414.1"/>
    </source>
</evidence>
<dbReference type="Proteomes" id="UP000186218">
    <property type="component" value="Unassembled WGS sequence"/>
</dbReference>
<name>A0A1N7HC15_9NOCA</name>
<protein>
    <submittedName>
        <fullName evidence="2">FBP C-terminal treble-clef zinc-finger</fullName>
    </submittedName>
</protein>
<sequence length="161" mass="17481">MDPLTASEIRDSFVNCSKGETTRIGLPDLDTPDWEHLDFIGWSDPASPSRCYLVTRHDGRLVGVALRPASGGSRQAQMCKICLTTHPSGGVSLMNARKAGAAGRQGNSVGTYICSDLACSLYARNKKSPSLGRQYREDLDVDAKVDRVRTNLAAFVARVEH</sequence>
<accession>A0A1N7HC15</accession>
<dbReference type="OrthoDB" id="4171838at2"/>
<dbReference type="InterPro" id="IPR032330">
    <property type="entry name" value="EF-G-binding_C"/>
</dbReference>
<dbReference type="RefSeq" id="WP_076482742.1">
    <property type="nucleotide sequence ID" value="NZ_FTNT01000015.1"/>
</dbReference>
<keyword evidence="2" id="KW-0863">Zinc-finger</keyword>
<feature type="domain" description="Elongation factor G-binding protein C-terminal treble-clef zinc-finger" evidence="1">
    <location>
        <begin position="8"/>
        <end position="159"/>
    </location>
</feature>
<proteinExistence type="predicted"/>
<evidence type="ECO:0000259" key="1">
    <source>
        <dbReference type="Pfam" id="PF16571"/>
    </source>
</evidence>
<gene>
    <name evidence="2" type="ORF">SAMN05445060_3944</name>
</gene>
<dbReference type="AlphaFoldDB" id="A0A1N7HC15"/>
<dbReference type="STRING" id="1344003.SAMN05445060_3944"/>
<dbReference type="GO" id="GO:0008270">
    <property type="term" value="F:zinc ion binding"/>
    <property type="evidence" value="ECO:0007669"/>
    <property type="project" value="UniProtKB-KW"/>
</dbReference>
<evidence type="ECO:0000313" key="3">
    <source>
        <dbReference type="Proteomes" id="UP000186218"/>
    </source>
</evidence>
<keyword evidence="2" id="KW-0862">Zinc</keyword>
<keyword evidence="2" id="KW-0479">Metal-binding</keyword>
<organism evidence="2 3">
    <name type="scientific">Williamsia sterculiae</name>
    <dbReference type="NCBI Taxonomy" id="1344003"/>
    <lineage>
        <taxon>Bacteria</taxon>
        <taxon>Bacillati</taxon>
        <taxon>Actinomycetota</taxon>
        <taxon>Actinomycetes</taxon>
        <taxon>Mycobacteriales</taxon>
        <taxon>Nocardiaceae</taxon>
        <taxon>Williamsia</taxon>
    </lineage>
</organism>